<keyword evidence="1" id="KW-1133">Transmembrane helix</keyword>
<gene>
    <name evidence="2" type="ORF">FOZ60_007624</name>
</gene>
<dbReference type="OrthoDB" id="10489988at2759"/>
<sequence>MTMPITGILLIFLNSLCSCIIYAISGFGNAILYHIIWNLLGEIFPQWCDGSVVTATIHLSILSPAMALAQLLVLWRSANVKLFCAVLITCFPTTIVFTMLLRKWSNEADILKAVLGVLLFLVGIWQLINEFWKLPASFGEGPEAVLSKKKLLGASAAGFATGAMVGLFRLQHWNLSGEKFVSKMVDLDVPRSASLIPQINSDSRWKETPTPLKCRRRYSDFRTGRRRVSSSSREGAGSVICHRAEVSRVRSGEPSVAISQYKDASYWRTVVSFTGLAISVLQGGYKSASTLTSGLSGTIGILGNVLLYVNILGVEETAGTKLYRSSVSLFLMGNALVGLGAPLVFITSQEIVGRCAYFHSRDLTRVKKAGIIPRDCTAVKDFQKRLERTTTKYIGPRRLNDLLLIRCRFSCIFFSELQLQGLLLVPMAVVAWKTGPDAEWRVPLFWAMAMLPLSSSFIFLMVPPVPRSDIIPGSRQGWCPAVDSDRHSDQG</sequence>
<dbReference type="EMBL" id="JABANP010000030">
    <property type="protein sequence ID" value="KAF4694657.1"/>
    <property type="molecule type" value="Genomic_DNA"/>
</dbReference>
<proteinExistence type="predicted"/>
<dbReference type="AlphaFoldDB" id="A0A7J6PFD9"/>
<keyword evidence="1" id="KW-0812">Transmembrane</keyword>
<dbReference type="Proteomes" id="UP000541610">
    <property type="component" value="Unassembled WGS sequence"/>
</dbReference>
<keyword evidence="1" id="KW-0472">Membrane</keyword>
<feature type="transmembrane region" description="Helical" evidence="1">
    <location>
        <begin position="113"/>
        <end position="132"/>
    </location>
</feature>
<protein>
    <submittedName>
        <fullName evidence="2">Uncharacterized protein</fullName>
    </submittedName>
</protein>
<feature type="transmembrane region" description="Helical" evidence="1">
    <location>
        <begin position="80"/>
        <end position="101"/>
    </location>
</feature>
<feature type="transmembrane region" description="Helical" evidence="1">
    <location>
        <begin position="52"/>
        <end position="74"/>
    </location>
</feature>
<feature type="transmembrane region" description="Helical" evidence="1">
    <location>
        <begin position="20"/>
        <end position="40"/>
    </location>
</feature>
<feature type="transmembrane region" description="Helical" evidence="1">
    <location>
        <begin position="326"/>
        <end position="346"/>
    </location>
</feature>
<accession>A0A7J6PFD9</accession>
<comment type="caution">
    <text evidence="2">The sequence shown here is derived from an EMBL/GenBank/DDBJ whole genome shotgun (WGS) entry which is preliminary data.</text>
</comment>
<evidence type="ECO:0000313" key="3">
    <source>
        <dbReference type="Proteomes" id="UP000541610"/>
    </source>
</evidence>
<reference evidence="2 3" key="1">
    <citation type="submission" date="2020-04" db="EMBL/GenBank/DDBJ databases">
        <title>Perkinsus olseni comparative genomics.</title>
        <authorList>
            <person name="Bogema D.R."/>
        </authorList>
    </citation>
    <scope>NUCLEOTIDE SEQUENCE [LARGE SCALE GENOMIC DNA]</scope>
    <source>
        <strain evidence="2">00978-12</strain>
    </source>
</reference>
<feature type="transmembrane region" description="Helical" evidence="1">
    <location>
        <begin position="295"/>
        <end position="314"/>
    </location>
</feature>
<organism evidence="2 3">
    <name type="scientific">Perkinsus olseni</name>
    <name type="common">Perkinsus atlanticus</name>
    <dbReference type="NCBI Taxonomy" id="32597"/>
    <lineage>
        <taxon>Eukaryota</taxon>
        <taxon>Sar</taxon>
        <taxon>Alveolata</taxon>
        <taxon>Perkinsozoa</taxon>
        <taxon>Perkinsea</taxon>
        <taxon>Perkinsida</taxon>
        <taxon>Perkinsidae</taxon>
        <taxon>Perkinsus</taxon>
    </lineage>
</organism>
<name>A0A7J6PFD9_PEROL</name>
<evidence type="ECO:0000256" key="1">
    <source>
        <dbReference type="SAM" id="Phobius"/>
    </source>
</evidence>
<evidence type="ECO:0000313" key="2">
    <source>
        <dbReference type="EMBL" id="KAF4694657.1"/>
    </source>
</evidence>